<proteinExistence type="predicted"/>
<gene>
    <name evidence="1" type="ORF">PVAP13_2NG521503</name>
</gene>
<comment type="caution">
    <text evidence="1">The sequence shown here is derived from an EMBL/GenBank/DDBJ whole genome shotgun (WGS) entry which is preliminary data.</text>
</comment>
<dbReference type="Proteomes" id="UP000823388">
    <property type="component" value="Chromosome 2N"/>
</dbReference>
<keyword evidence="2" id="KW-1185">Reference proteome</keyword>
<sequence>TTRPGLPLPRRRFLLRTAPAVLRRHATVSPVSAVATLLDHPPAAGERGKATQWRGSAHNRGSLWSTGPLPGYAHLTGFPGVDLLI</sequence>
<evidence type="ECO:0000313" key="1">
    <source>
        <dbReference type="EMBL" id="KAG2637470.1"/>
    </source>
</evidence>
<dbReference type="EMBL" id="CM029040">
    <property type="protein sequence ID" value="KAG2637470.1"/>
    <property type="molecule type" value="Genomic_DNA"/>
</dbReference>
<protein>
    <submittedName>
        <fullName evidence="1">Uncharacterized protein</fullName>
    </submittedName>
</protein>
<feature type="non-terminal residue" evidence="1">
    <location>
        <position position="1"/>
    </location>
</feature>
<organism evidence="1 2">
    <name type="scientific">Panicum virgatum</name>
    <name type="common">Blackwell switchgrass</name>
    <dbReference type="NCBI Taxonomy" id="38727"/>
    <lineage>
        <taxon>Eukaryota</taxon>
        <taxon>Viridiplantae</taxon>
        <taxon>Streptophyta</taxon>
        <taxon>Embryophyta</taxon>
        <taxon>Tracheophyta</taxon>
        <taxon>Spermatophyta</taxon>
        <taxon>Magnoliopsida</taxon>
        <taxon>Liliopsida</taxon>
        <taxon>Poales</taxon>
        <taxon>Poaceae</taxon>
        <taxon>PACMAD clade</taxon>
        <taxon>Panicoideae</taxon>
        <taxon>Panicodae</taxon>
        <taxon>Paniceae</taxon>
        <taxon>Panicinae</taxon>
        <taxon>Panicum</taxon>
        <taxon>Panicum sect. Hiantes</taxon>
    </lineage>
</organism>
<dbReference type="AlphaFoldDB" id="A0A8T0VQF6"/>
<accession>A0A8T0VQF6</accession>
<reference evidence="1" key="1">
    <citation type="submission" date="2020-05" db="EMBL/GenBank/DDBJ databases">
        <title>WGS assembly of Panicum virgatum.</title>
        <authorList>
            <person name="Lovell J.T."/>
            <person name="Jenkins J."/>
            <person name="Shu S."/>
            <person name="Juenger T.E."/>
            <person name="Schmutz J."/>
        </authorList>
    </citation>
    <scope>NUCLEOTIDE SEQUENCE</scope>
    <source>
        <strain evidence="1">AP13</strain>
    </source>
</reference>
<name>A0A8T0VQF6_PANVG</name>
<evidence type="ECO:0000313" key="2">
    <source>
        <dbReference type="Proteomes" id="UP000823388"/>
    </source>
</evidence>